<keyword evidence="3" id="KW-1185">Reference proteome</keyword>
<gene>
    <name evidence="2" type="ORF">JOC58_001792</name>
</gene>
<feature type="chain" id="PRO_5046235299" evidence="1">
    <location>
        <begin position="24"/>
        <end position="328"/>
    </location>
</feature>
<evidence type="ECO:0000313" key="3">
    <source>
        <dbReference type="Proteomes" id="UP001185028"/>
    </source>
</evidence>
<evidence type="ECO:0000256" key="1">
    <source>
        <dbReference type="SAM" id="SignalP"/>
    </source>
</evidence>
<reference evidence="2 3" key="1">
    <citation type="submission" date="2023-07" db="EMBL/GenBank/DDBJ databases">
        <title>Genomic Encyclopedia of Type Strains, Phase IV (KMG-IV): sequencing the most valuable type-strain genomes for metagenomic binning, comparative biology and taxonomic classification.</title>
        <authorList>
            <person name="Goeker M."/>
        </authorList>
    </citation>
    <scope>NUCLEOTIDE SEQUENCE [LARGE SCALE GENOMIC DNA]</scope>
    <source>
        <strain evidence="2 3">DSM 22170</strain>
    </source>
</reference>
<dbReference type="RefSeq" id="WP_188775952.1">
    <property type="nucleotide sequence ID" value="NZ_BMMB01000005.1"/>
</dbReference>
<dbReference type="Proteomes" id="UP001185028">
    <property type="component" value="Unassembled WGS sequence"/>
</dbReference>
<dbReference type="PROSITE" id="PS51257">
    <property type="entry name" value="PROKAR_LIPOPROTEIN"/>
    <property type="match status" value="1"/>
</dbReference>
<sequence>MIKTSWLLVVLLSILFLTSCSQKENYQAEPIKLQTTDFKHTIASTADRDNLPMATQGSGTTVGIYNVNGKIEETRQYHIKNGAAFKKFISLGNLISADRIYKMIVLVDYKQTKFGVDGNHASIDYTFQMKAGQTLEIPIELKGLKPGMHDVLVVMVKNPDNKSLDEDYRKKTDLNHLITERFNVIVGDSTKPSADVNYTNTGMKEEQNLGGVFLSKENDFKRWLSEDVKSGELMDFFVHVGNSNEKDNQTYALVLLSDWKQIDILDNKDVLYYKLGKNDSYVLPVKYQVPAQAGIKDLTALLIQSPNQKLDMYNRDTEFSIRVGINGE</sequence>
<feature type="signal peptide" evidence="1">
    <location>
        <begin position="1"/>
        <end position="23"/>
    </location>
</feature>
<comment type="caution">
    <text evidence="2">The sequence shown here is derived from an EMBL/GenBank/DDBJ whole genome shotgun (WGS) entry which is preliminary data.</text>
</comment>
<proteinExistence type="predicted"/>
<dbReference type="EMBL" id="JAVDQH010000006">
    <property type="protein sequence ID" value="MDR6243899.1"/>
    <property type="molecule type" value="Genomic_DNA"/>
</dbReference>
<evidence type="ECO:0000313" key="2">
    <source>
        <dbReference type="EMBL" id="MDR6243899.1"/>
    </source>
</evidence>
<organism evidence="2 3">
    <name type="scientific">Paenibacillus hunanensis</name>
    <dbReference type="NCBI Taxonomy" id="539262"/>
    <lineage>
        <taxon>Bacteria</taxon>
        <taxon>Bacillati</taxon>
        <taxon>Bacillota</taxon>
        <taxon>Bacilli</taxon>
        <taxon>Bacillales</taxon>
        <taxon>Paenibacillaceae</taxon>
        <taxon>Paenibacillus</taxon>
    </lineage>
</organism>
<keyword evidence="1" id="KW-0732">Signal</keyword>
<protein>
    <submittedName>
        <fullName evidence="2">Uncharacterized protein</fullName>
    </submittedName>
</protein>
<name>A0ABU1IXB5_9BACL</name>
<accession>A0ABU1IXB5</accession>